<organism evidence="1 2">
    <name type="scientific">Colletotrichum chrysophilum</name>
    <dbReference type="NCBI Taxonomy" id="1836956"/>
    <lineage>
        <taxon>Eukaryota</taxon>
        <taxon>Fungi</taxon>
        <taxon>Dikarya</taxon>
        <taxon>Ascomycota</taxon>
        <taxon>Pezizomycotina</taxon>
        <taxon>Sordariomycetes</taxon>
        <taxon>Hypocreomycetidae</taxon>
        <taxon>Glomerellales</taxon>
        <taxon>Glomerellaceae</taxon>
        <taxon>Colletotrichum</taxon>
        <taxon>Colletotrichum gloeosporioides species complex</taxon>
    </lineage>
</organism>
<dbReference type="AlphaFoldDB" id="A0AAD9ATT8"/>
<dbReference type="EMBL" id="JAQOWY010000046">
    <property type="protein sequence ID" value="KAK1853903.1"/>
    <property type="molecule type" value="Genomic_DNA"/>
</dbReference>
<accession>A0AAD9ATT8</accession>
<dbReference type="Proteomes" id="UP001243330">
    <property type="component" value="Unassembled WGS sequence"/>
</dbReference>
<comment type="caution">
    <text evidence="1">The sequence shown here is derived from an EMBL/GenBank/DDBJ whole genome shotgun (WGS) entry which is preliminary data.</text>
</comment>
<evidence type="ECO:0000313" key="1">
    <source>
        <dbReference type="EMBL" id="KAK1853903.1"/>
    </source>
</evidence>
<gene>
    <name evidence="1" type="ORF">CCHR01_03441</name>
</gene>
<evidence type="ECO:0000313" key="2">
    <source>
        <dbReference type="Proteomes" id="UP001243330"/>
    </source>
</evidence>
<proteinExistence type="predicted"/>
<name>A0AAD9ATT8_9PEZI</name>
<protein>
    <submittedName>
        <fullName evidence="1">Uncharacterized protein</fullName>
    </submittedName>
</protein>
<reference evidence="1" key="1">
    <citation type="submission" date="2023-01" db="EMBL/GenBank/DDBJ databases">
        <title>Colletotrichum chrysophilum M932 genome sequence.</title>
        <authorList>
            <person name="Baroncelli R."/>
        </authorList>
    </citation>
    <scope>NUCLEOTIDE SEQUENCE</scope>
    <source>
        <strain evidence="1">M932</strain>
    </source>
</reference>
<keyword evidence="2" id="KW-1185">Reference proteome</keyword>
<sequence>MAVTFTRGHDTNCRFPLPSFWASSQWENVGVVEDTSLSQRKRPIKQTADGDMGMELTNSGQWTATYYEARPCRRCATQHTWWTAAYCKRPSFLDGGRMTADDGFVTGKVDNVQLAEKGRQKAGKCWLPDVIRRIEVEKNTSGVPSPVPCSLTGGNVKLLIGCGLSSFSVCASWTLR</sequence>